<evidence type="ECO:0000313" key="2">
    <source>
        <dbReference type="Proteomes" id="UP000269143"/>
    </source>
</evidence>
<name>A0A3B8DJ73_9CAUD</name>
<accession>A0A3B8DJ73</accession>
<evidence type="ECO:0000313" key="1">
    <source>
        <dbReference type="EMBL" id="AYJ73261.1"/>
    </source>
</evidence>
<proteinExistence type="predicted"/>
<dbReference type="Proteomes" id="UP000269143">
    <property type="component" value="Segment"/>
</dbReference>
<gene>
    <name evidence="1" type="ORF">CPT_Stubb_145</name>
</gene>
<organism evidence="1 2">
    <name type="scientific">Proteus phage Stubb</name>
    <dbReference type="NCBI Taxonomy" id="2315597"/>
    <lineage>
        <taxon>Viruses</taxon>
        <taxon>Duplodnaviria</taxon>
        <taxon>Heunggongvirae</taxon>
        <taxon>Uroviricota</taxon>
        <taxon>Caudoviricetes</taxon>
        <taxon>Demerecviridae</taxon>
        <taxon>Novosibvirus</taxon>
        <taxon>Novosibvirus stubb</taxon>
    </lineage>
</organism>
<dbReference type="EMBL" id="MH830339">
    <property type="protein sequence ID" value="AYJ73261.1"/>
    <property type="molecule type" value="Genomic_DNA"/>
</dbReference>
<protein>
    <submittedName>
        <fullName evidence="1">Uncharacterized protein</fullName>
    </submittedName>
</protein>
<reference evidence="2" key="1">
    <citation type="submission" date="2018-09" db="EMBL/GenBank/DDBJ databases">
        <title>Complete genome of Proteus mirabilis phage Stubb.</title>
        <authorList>
            <person name="Bourgeois T.A."/>
            <person name="Lessor L."/>
            <person name="O'Leary C.J."/>
            <person name="Liu M."/>
        </authorList>
    </citation>
    <scope>NUCLEOTIDE SEQUENCE [LARGE SCALE GENOMIC DNA]</scope>
</reference>
<sequence length="118" mass="13668">MIFFDYEKIYLLSYGKADLIIQYLRYMKENPEATTAIRGNSFILNESVILDNPYGLDDRTLAEYVGILALRNYATFKLTGDTSLPMVSYPAWLPAEIVESNPLIQKFQQKLIFKEENK</sequence>
<keyword evidence="2" id="KW-1185">Reference proteome</keyword>